<dbReference type="PANTHER" id="PTHR12461:SF105">
    <property type="entry name" value="HYPOXIA-INDUCIBLE FACTOR 1-ALPHA INHIBITOR"/>
    <property type="match status" value="1"/>
</dbReference>
<accession>A0A916SWS4</accession>
<sequence length="345" mass="37279">MTGTAGSAITAARVAEIDAAQLGGAHPSTLVRRNQPVIVRGLVHDWPIVAAGSRGAGAAADYLLTFYSGRPGVGYTAPAGAGGRFFYDDGLTRLNFAAARVPLDDFVRQMLTDGTGDSFYVGSTDLDQFFPGFAAAGNDLPSNDPAFAQALRSIWIGNRTIASAHYDMSNNIACVAVGRRRFTLFPPDQIANLYPGPLEPTPGGQVVSLVDFRAPDLDRFPAFAEAQRHALVAELEPGDAVVYPALWWHHVEALSDFNVMINYWWNEAPGFMDSPMTTILHGMLSLRDRPPAEKAAWAAMFDYYLFGPADRPAAHLPAAAQGPLAPLDARSARRLRAQLLQRINR</sequence>
<keyword evidence="3" id="KW-1185">Reference proteome</keyword>
<evidence type="ECO:0000313" key="3">
    <source>
        <dbReference type="Proteomes" id="UP000623067"/>
    </source>
</evidence>
<dbReference type="InterPro" id="IPR041667">
    <property type="entry name" value="Cupin_8"/>
</dbReference>
<organism evidence="2 3">
    <name type="scientific">Sphingomonas metalli</name>
    <dbReference type="NCBI Taxonomy" id="1779358"/>
    <lineage>
        <taxon>Bacteria</taxon>
        <taxon>Pseudomonadati</taxon>
        <taxon>Pseudomonadota</taxon>
        <taxon>Alphaproteobacteria</taxon>
        <taxon>Sphingomonadales</taxon>
        <taxon>Sphingomonadaceae</taxon>
        <taxon>Sphingomonas</taxon>
    </lineage>
</organism>
<proteinExistence type="predicted"/>
<reference evidence="2" key="2">
    <citation type="submission" date="2020-09" db="EMBL/GenBank/DDBJ databases">
        <authorList>
            <person name="Sun Q."/>
            <person name="Zhou Y."/>
        </authorList>
    </citation>
    <scope>NUCLEOTIDE SEQUENCE</scope>
    <source>
        <strain evidence="2">CGMCC 1.15330</strain>
    </source>
</reference>
<gene>
    <name evidence="2" type="ORF">GCM10011380_08020</name>
</gene>
<dbReference type="SMART" id="SM00558">
    <property type="entry name" value="JmjC"/>
    <property type="match status" value="1"/>
</dbReference>
<dbReference type="AlphaFoldDB" id="A0A916SWS4"/>
<name>A0A916SWS4_9SPHN</name>
<evidence type="ECO:0000313" key="2">
    <source>
        <dbReference type="EMBL" id="GGB20841.1"/>
    </source>
</evidence>
<dbReference type="EMBL" id="BMIH01000001">
    <property type="protein sequence ID" value="GGB20841.1"/>
    <property type="molecule type" value="Genomic_DNA"/>
</dbReference>
<feature type="domain" description="JmjC" evidence="1">
    <location>
        <begin position="119"/>
        <end position="280"/>
    </location>
</feature>
<protein>
    <submittedName>
        <fullName evidence="2">Cupin</fullName>
    </submittedName>
</protein>
<dbReference type="PROSITE" id="PS51184">
    <property type="entry name" value="JMJC"/>
    <property type="match status" value="1"/>
</dbReference>
<dbReference type="SUPFAM" id="SSF51197">
    <property type="entry name" value="Clavaminate synthase-like"/>
    <property type="match status" value="1"/>
</dbReference>
<dbReference type="InterPro" id="IPR003347">
    <property type="entry name" value="JmjC_dom"/>
</dbReference>
<dbReference type="Pfam" id="PF13621">
    <property type="entry name" value="Cupin_8"/>
    <property type="match status" value="1"/>
</dbReference>
<dbReference type="Proteomes" id="UP000623067">
    <property type="component" value="Unassembled WGS sequence"/>
</dbReference>
<comment type="caution">
    <text evidence="2">The sequence shown here is derived from an EMBL/GenBank/DDBJ whole genome shotgun (WGS) entry which is preliminary data.</text>
</comment>
<dbReference type="PANTHER" id="PTHR12461">
    <property type="entry name" value="HYPOXIA-INDUCIBLE FACTOR 1 ALPHA INHIBITOR-RELATED"/>
    <property type="match status" value="1"/>
</dbReference>
<dbReference type="RefSeq" id="WP_229664350.1">
    <property type="nucleotide sequence ID" value="NZ_BMIH01000001.1"/>
</dbReference>
<evidence type="ECO:0000259" key="1">
    <source>
        <dbReference type="PROSITE" id="PS51184"/>
    </source>
</evidence>
<dbReference type="Gene3D" id="2.60.120.650">
    <property type="entry name" value="Cupin"/>
    <property type="match status" value="1"/>
</dbReference>
<reference evidence="2" key="1">
    <citation type="journal article" date="2014" name="Int. J. Syst. Evol. Microbiol.">
        <title>Complete genome sequence of Corynebacterium casei LMG S-19264T (=DSM 44701T), isolated from a smear-ripened cheese.</title>
        <authorList>
            <consortium name="US DOE Joint Genome Institute (JGI-PGF)"/>
            <person name="Walter F."/>
            <person name="Albersmeier A."/>
            <person name="Kalinowski J."/>
            <person name="Ruckert C."/>
        </authorList>
    </citation>
    <scope>NUCLEOTIDE SEQUENCE</scope>
    <source>
        <strain evidence="2">CGMCC 1.15330</strain>
    </source>
</reference>